<reference evidence="3" key="1">
    <citation type="submission" date="2014-11" db="EMBL/GenBank/DDBJ databases">
        <authorList>
            <person name="Otto D Thomas"/>
            <person name="Naeem Raeece"/>
        </authorList>
    </citation>
    <scope>NUCLEOTIDE SEQUENCE</scope>
</reference>
<dbReference type="EMBL" id="CDMZ01000575">
    <property type="protein sequence ID" value="CEM17229.1"/>
    <property type="molecule type" value="Genomic_DNA"/>
</dbReference>
<feature type="compositionally biased region" description="Gly residues" evidence="1">
    <location>
        <begin position="51"/>
        <end position="63"/>
    </location>
</feature>
<keyword evidence="2" id="KW-1133">Transmembrane helix</keyword>
<accession>A0A0G4FRJ3</accession>
<evidence type="ECO:0000256" key="2">
    <source>
        <dbReference type="SAM" id="Phobius"/>
    </source>
</evidence>
<dbReference type="VEuPathDB" id="CryptoDB:Cvel_18402"/>
<protein>
    <submittedName>
        <fullName evidence="3">Uncharacterized protein</fullName>
    </submittedName>
</protein>
<feature type="compositionally biased region" description="Polar residues" evidence="1">
    <location>
        <begin position="311"/>
        <end position="327"/>
    </location>
</feature>
<evidence type="ECO:0000313" key="3">
    <source>
        <dbReference type="EMBL" id="CEM17229.1"/>
    </source>
</evidence>
<keyword evidence="2" id="KW-0472">Membrane</keyword>
<gene>
    <name evidence="3" type="ORF">Cvel_18402</name>
</gene>
<feature type="region of interest" description="Disordered" evidence="1">
    <location>
        <begin position="1"/>
        <end position="84"/>
    </location>
</feature>
<feature type="compositionally biased region" description="Basic and acidic residues" evidence="1">
    <location>
        <begin position="64"/>
        <end position="83"/>
    </location>
</feature>
<feature type="compositionally biased region" description="Basic and acidic residues" evidence="1">
    <location>
        <begin position="113"/>
        <end position="126"/>
    </location>
</feature>
<feature type="transmembrane region" description="Helical" evidence="2">
    <location>
        <begin position="187"/>
        <end position="212"/>
    </location>
</feature>
<feature type="compositionally biased region" description="Gly residues" evidence="1">
    <location>
        <begin position="147"/>
        <end position="156"/>
    </location>
</feature>
<name>A0A0G4FRJ3_9ALVE</name>
<feature type="region of interest" description="Disordered" evidence="1">
    <location>
        <begin position="112"/>
        <end position="173"/>
    </location>
</feature>
<keyword evidence="2" id="KW-0812">Transmembrane</keyword>
<feature type="region of interest" description="Disordered" evidence="1">
    <location>
        <begin position="251"/>
        <end position="358"/>
    </location>
</feature>
<sequence>MMGTSGLDDRAEASGRGRGSAAPPPPPVGVDISLLPDAAPSSSLSNSRSGVGTGEGQWEGTGGGKERGARGQRGQRAEKKETPLRLAALAEILRNSLSSSDAGVISSLVAEGEAARERGRGEEKRGKILAKSGLSELGRSSDSPAAAGGGGGGGSGMASSPSRMTTEGAEEAESKVWRRKGLLDVPLVVWAVILDAFAIIFCFSVGTLIIVVPRNCEAAASSSGKGEGCCPCPCCSDRCCCIPPGKAPTRQELLSPRKGHTNQHSKNKNPVGPEGGSPLPGGIQIPMRSPPLPPSPGLGGGGGARPLSPFSPLSLQRDNRLSPQRWNLQEGRGGGFTAQLTEAERRRAEREQEEPSSD</sequence>
<evidence type="ECO:0000256" key="1">
    <source>
        <dbReference type="SAM" id="MobiDB-lite"/>
    </source>
</evidence>
<feature type="compositionally biased region" description="Basic residues" evidence="1">
    <location>
        <begin position="257"/>
        <end position="267"/>
    </location>
</feature>
<proteinExistence type="predicted"/>
<dbReference type="AlphaFoldDB" id="A0A0G4FRJ3"/>
<organism evidence="3">
    <name type="scientific">Chromera velia CCMP2878</name>
    <dbReference type="NCBI Taxonomy" id="1169474"/>
    <lineage>
        <taxon>Eukaryota</taxon>
        <taxon>Sar</taxon>
        <taxon>Alveolata</taxon>
        <taxon>Colpodellida</taxon>
        <taxon>Chromeraceae</taxon>
        <taxon>Chromera</taxon>
    </lineage>
</organism>
<feature type="compositionally biased region" description="Low complexity" evidence="1">
    <location>
        <begin position="29"/>
        <end position="49"/>
    </location>
</feature>